<organism evidence="3 4">
    <name type="scientific">Pyxidicoccus parkwayensis</name>
    <dbReference type="NCBI Taxonomy" id="2813578"/>
    <lineage>
        <taxon>Bacteria</taxon>
        <taxon>Pseudomonadati</taxon>
        <taxon>Myxococcota</taxon>
        <taxon>Myxococcia</taxon>
        <taxon>Myxococcales</taxon>
        <taxon>Cystobacterineae</taxon>
        <taxon>Myxococcaceae</taxon>
        <taxon>Pyxidicoccus</taxon>
    </lineage>
</organism>
<dbReference type="Proteomes" id="UP000662747">
    <property type="component" value="Chromosome"/>
</dbReference>
<keyword evidence="4" id="KW-1185">Reference proteome</keyword>
<feature type="region of interest" description="Disordered" evidence="1">
    <location>
        <begin position="292"/>
        <end position="361"/>
    </location>
</feature>
<evidence type="ECO:0000256" key="2">
    <source>
        <dbReference type="SAM" id="Phobius"/>
    </source>
</evidence>
<evidence type="ECO:0000313" key="4">
    <source>
        <dbReference type="Proteomes" id="UP000662747"/>
    </source>
</evidence>
<proteinExistence type="predicted"/>
<keyword evidence="2" id="KW-0472">Membrane</keyword>
<evidence type="ECO:0000256" key="1">
    <source>
        <dbReference type="SAM" id="MobiDB-lite"/>
    </source>
</evidence>
<evidence type="ECO:0008006" key="5">
    <source>
        <dbReference type="Google" id="ProtNLM"/>
    </source>
</evidence>
<keyword evidence="2" id="KW-1133">Transmembrane helix</keyword>
<feature type="compositionally biased region" description="Polar residues" evidence="1">
    <location>
        <begin position="318"/>
        <end position="328"/>
    </location>
</feature>
<accession>A0ABX7NVC9</accession>
<dbReference type="EMBL" id="CP071090">
    <property type="protein sequence ID" value="QSQ20078.1"/>
    <property type="molecule type" value="Genomic_DNA"/>
</dbReference>
<reference evidence="3 4" key="1">
    <citation type="submission" date="2021-02" db="EMBL/GenBank/DDBJ databases">
        <title>De Novo genome assembly of isolated myxobacteria.</title>
        <authorList>
            <person name="Stevens D.C."/>
        </authorList>
    </citation>
    <scope>NUCLEOTIDE SEQUENCE [LARGE SCALE GENOMIC DNA]</scope>
    <source>
        <strain evidence="4">SCPEA02</strain>
    </source>
</reference>
<dbReference type="RefSeq" id="WP_206721659.1">
    <property type="nucleotide sequence ID" value="NZ_CP071090.1"/>
</dbReference>
<feature type="compositionally biased region" description="Basic and acidic residues" evidence="1">
    <location>
        <begin position="332"/>
        <end position="341"/>
    </location>
</feature>
<protein>
    <recommendedName>
        <fullName evidence="5">Pilus assembly protein</fullName>
    </recommendedName>
</protein>
<name>A0ABX7NVC9_9BACT</name>
<keyword evidence="2" id="KW-0812">Transmembrane</keyword>
<evidence type="ECO:0000313" key="3">
    <source>
        <dbReference type="EMBL" id="QSQ20078.1"/>
    </source>
</evidence>
<gene>
    <name evidence="3" type="ORF">JY651_33040</name>
</gene>
<sequence length="361" mass="40362">MNSRAARGAAAVETALSMLVIIPVFLYALFLDDLLRHALDAQESALSTVWDYTVQDYAANPTNGEKFAGFDLVQGYARQMYCDHESGIDSFDNNAPRECQETIESEVHHQEVVAHACWLNPGSQQVQCTLNEKGAVGAYNVSMHQSFMDAYGKGGIIRCSARIGVQNYLLQRSVFAQFAKVDLAKDKQNRASGVHNNAKNGEYQGDPHGVAGNVYLLPWERLSIVTDTWALTKPAEFRPGEFSKEQGDLGERVAHVYKHQENQGFTQMQQEAVHFVDEAIQDELLDQGLKLDGRPAGDDPREASMSIKPFGNGAPEETVTQQGSSRRYFNNEWRDWDRNNNEKTQQARGEGYMGCKPEERC</sequence>
<feature type="transmembrane region" description="Helical" evidence="2">
    <location>
        <begin position="12"/>
        <end position="30"/>
    </location>
</feature>
<feature type="compositionally biased region" description="Basic and acidic residues" evidence="1">
    <location>
        <begin position="292"/>
        <end position="302"/>
    </location>
</feature>